<reference evidence="1" key="1">
    <citation type="journal article" date="2021" name="Sci. Rep.">
        <title>Diploid genomic architecture of Nitzschia inconspicua, an elite biomass production diatom.</title>
        <authorList>
            <person name="Oliver A."/>
            <person name="Podell S."/>
            <person name="Pinowska A."/>
            <person name="Traller J.C."/>
            <person name="Smith S.R."/>
            <person name="McClure R."/>
            <person name="Beliaev A."/>
            <person name="Bohutskyi P."/>
            <person name="Hill E.A."/>
            <person name="Rabines A."/>
            <person name="Zheng H."/>
            <person name="Allen L.Z."/>
            <person name="Kuo A."/>
            <person name="Grigoriev I.V."/>
            <person name="Allen A.E."/>
            <person name="Hazlebeck D."/>
            <person name="Allen E.E."/>
        </authorList>
    </citation>
    <scope>NUCLEOTIDE SEQUENCE</scope>
    <source>
        <strain evidence="1">Hildebrandi</strain>
    </source>
</reference>
<dbReference type="AlphaFoldDB" id="A0A9K3KRP7"/>
<organism evidence="1 2">
    <name type="scientific">Nitzschia inconspicua</name>
    <dbReference type="NCBI Taxonomy" id="303405"/>
    <lineage>
        <taxon>Eukaryota</taxon>
        <taxon>Sar</taxon>
        <taxon>Stramenopiles</taxon>
        <taxon>Ochrophyta</taxon>
        <taxon>Bacillariophyta</taxon>
        <taxon>Bacillariophyceae</taxon>
        <taxon>Bacillariophycidae</taxon>
        <taxon>Bacillariales</taxon>
        <taxon>Bacillariaceae</taxon>
        <taxon>Nitzschia</taxon>
    </lineage>
</organism>
<evidence type="ECO:0000313" key="2">
    <source>
        <dbReference type="Proteomes" id="UP000693970"/>
    </source>
</evidence>
<gene>
    <name evidence="1" type="ORF">IV203_016997</name>
</gene>
<protein>
    <submittedName>
        <fullName evidence="1">Uncharacterized protein</fullName>
    </submittedName>
</protein>
<dbReference type="Proteomes" id="UP000693970">
    <property type="component" value="Unassembled WGS sequence"/>
</dbReference>
<proteinExistence type="predicted"/>
<keyword evidence="2" id="KW-1185">Reference proteome</keyword>
<accession>A0A9K3KRP7</accession>
<dbReference type="EMBL" id="JAGRRH010000020">
    <property type="protein sequence ID" value="KAG7348292.1"/>
    <property type="molecule type" value="Genomic_DNA"/>
</dbReference>
<dbReference type="OrthoDB" id="52388at2759"/>
<evidence type="ECO:0000313" key="1">
    <source>
        <dbReference type="EMBL" id="KAG7348292.1"/>
    </source>
</evidence>
<reference evidence="1" key="2">
    <citation type="submission" date="2021-04" db="EMBL/GenBank/DDBJ databases">
        <authorList>
            <person name="Podell S."/>
        </authorList>
    </citation>
    <scope>NUCLEOTIDE SEQUENCE</scope>
    <source>
        <strain evidence="1">Hildebrandi</strain>
    </source>
</reference>
<name>A0A9K3KRP7_9STRA</name>
<sequence length="174" mass="19282">MPVGGPIFQAFAKAASFTARGAAVTFGSTILSCMAACKIEQGANRLIYHYAPHKFANVEWANGLTQEQLDAVRIYQVETEEQATRPPKNQEHVASLPTLFTAEQALLEVVEQPQHTAVRQESEHEHFLAKNYNKLREDTASTKTRFWKEGEEALTALIPVALPRQEILACAMTG</sequence>
<comment type="caution">
    <text evidence="1">The sequence shown here is derived from an EMBL/GenBank/DDBJ whole genome shotgun (WGS) entry which is preliminary data.</text>
</comment>